<dbReference type="InterPro" id="IPR002110">
    <property type="entry name" value="Ankyrin_rpt"/>
</dbReference>
<organism evidence="2 3">
    <name type="scientific">Apiospora marii</name>
    <dbReference type="NCBI Taxonomy" id="335849"/>
    <lineage>
        <taxon>Eukaryota</taxon>
        <taxon>Fungi</taxon>
        <taxon>Dikarya</taxon>
        <taxon>Ascomycota</taxon>
        <taxon>Pezizomycotina</taxon>
        <taxon>Sordariomycetes</taxon>
        <taxon>Xylariomycetidae</taxon>
        <taxon>Amphisphaeriales</taxon>
        <taxon>Apiosporaceae</taxon>
        <taxon>Apiospora</taxon>
    </lineage>
</organism>
<proteinExistence type="predicted"/>
<evidence type="ECO:0000313" key="2">
    <source>
        <dbReference type="EMBL" id="KAK8009349.1"/>
    </source>
</evidence>
<accession>A0ABR1RGI1</accession>
<dbReference type="Proteomes" id="UP001396898">
    <property type="component" value="Unassembled WGS sequence"/>
</dbReference>
<feature type="signal peptide" evidence="1">
    <location>
        <begin position="1"/>
        <end position="26"/>
    </location>
</feature>
<keyword evidence="3" id="KW-1185">Reference proteome</keyword>
<protein>
    <recommendedName>
        <fullName evidence="4">Fungal N-terminal domain-containing protein</fullName>
    </recommendedName>
</protein>
<comment type="caution">
    <text evidence="2">The sequence shown here is derived from an EMBL/GenBank/DDBJ whole genome shotgun (WGS) entry which is preliminary data.</text>
</comment>
<feature type="chain" id="PRO_5046460653" description="Fungal N-terminal domain-containing protein" evidence="1">
    <location>
        <begin position="27"/>
        <end position="1049"/>
    </location>
</feature>
<dbReference type="EMBL" id="JAQQWI010000016">
    <property type="protein sequence ID" value="KAK8009349.1"/>
    <property type="molecule type" value="Genomic_DNA"/>
</dbReference>
<reference evidence="2 3" key="1">
    <citation type="submission" date="2023-01" db="EMBL/GenBank/DDBJ databases">
        <title>Analysis of 21 Apiospora genomes using comparative genomics revels a genus with tremendous synthesis potential of carbohydrate active enzymes and secondary metabolites.</title>
        <authorList>
            <person name="Sorensen T."/>
        </authorList>
    </citation>
    <scope>NUCLEOTIDE SEQUENCE [LARGE SCALE GENOMIC DNA]</scope>
    <source>
        <strain evidence="2 3">CBS 20057</strain>
    </source>
</reference>
<evidence type="ECO:0008006" key="4">
    <source>
        <dbReference type="Google" id="ProtNLM"/>
    </source>
</evidence>
<dbReference type="Gene3D" id="1.25.40.20">
    <property type="entry name" value="Ankyrin repeat-containing domain"/>
    <property type="match status" value="1"/>
</dbReference>
<dbReference type="SUPFAM" id="SSF48403">
    <property type="entry name" value="Ankyrin repeat"/>
    <property type="match status" value="1"/>
</dbReference>
<evidence type="ECO:0000256" key="1">
    <source>
        <dbReference type="SAM" id="SignalP"/>
    </source>
</evidence>
<keyword evidence="1" id="KW-0732">Signal</keyword>
<sequence length="1049" mass="116777">MAEALGLAASVAGLLSLGLQVTGGIASYLDALENRQMELASVKQQKDALKSSLAIVQAAASRVQNHHAHTITASIQSCEAELQAIETLLADLANCDTSRSTERLATIESSSHGHGSELLVLRSEVAAAITPLADLRNRVVTTDQLQESSRVMRGMFERSHESLQLTLGMQSERIIRLEKLLENLQPTDISNQSMGALARRVASKPAALKELCDNTSALEHEHYEQSLSSPSTHHIPDSTFPPIHEQRVTSLMRPICNCRRSYRLASHRRMSLGHVHLSEEKAIQGHWPACPLSSIQSTRKQRRTVGFKYTGLTQLLRSIIGVSFTVTSGAGGSSIGANLTCYPTVDRNSDPSFLIVENVFEILAVRTGEETNALFVVACIKKLRRLFVEKKACPTAVSNFNQSLLHDAFDSVWMLTSYANSRVPLALTQLIGTLLQYGVPAITYDNHGESPLAQLDLYERPSKEIEDIIQLLVSENSEGSSVATQPLELSETRVGPWTSHTVLLYNASCGFAEACECGPLSMAVIRNDISEVDHILDRLPGSLLETDIHGQSPIHLAASKAGILALLVQAADVDTLDRVDVAGISAIEVAMMRSGDKCIHSTSSKRCRGCGCTECVDILLKAGCVLRTYAGNSYITGLRVSEILESASELAKRRYIFELHERMVCETDTSGVTYSAYNDSGSENSIGDSTSSSDVDSIRGNNKNVEHWGWVYEEIYDTHVADLFYRYGFRPGSSFVFDYQRKMENSSYFHSNASFVGYIHWLVAHGANLYARSSTVPPIREQDPDIGLFSAHFAFFTAGSCVSRLMPGPDGAEFENLVTFNKCNTDVMRHNLTDGCQCHCSTRGCSPFLWMLKGLISSWISIDTTEWYMEVYYSNCGTELTMLTYEAAIRYATFKALGLAHTCCDPEPIVECAPCGHPKRPRWLEADEVTNINDEQALLLELLEALIVEFTEKAGEYLERRRFQDFWTETWIRRINEELVRLDGCNLSNAERRGAEEIGVRWCEPPSVKETKDRNPYERKTLKWFFYELDSICPEYREPWPEELHQITW</sequence>
<dbReference type="InterPro" id="IPR036770">
    <property type="entry name" value="Ankyrin_rpt-contain_sf"/>
</dbReference>
<evidence type="ECO:0000313" key="3">
    <source>
        <dbReference type="Proteomes" id="UP001396898"/>
    </source>
</evidence>
<dbReference type="Pfam" id="PF00023">
    <property type="entry name" value="Ank"/>
    <property type="match status" value="1"/>
</dbReference>
<name>A0ABR1RGI1_9PEZI</name>
<gene>
    <name evidence="2" type="ORF">PG991_011900</name>
</gene>